<accession>A0A8S5LV85</accession>
<dbReference type="EMBL" id="BK014744">
    <property type="protein sequence ID" value="DAD73816.1"/>
    <property type="molecule type" value="Genomic_DNA"/>
</dbReference>
<protein>
    <submittedName>
        <fullName evidence="1">Uncharacterized protein</fullName>
    </submittedName>
</protein>
<evidence type="ECO:0000313" key="1">
    <source>
        <dbReference type="EMBL" id="DAD73816.1"/>
    </source>
</evidence>
<reference evidence="1" key="1">
    <citation type="journal article" date="2021" name="Proc. Natl. Acad. Sci. U.S.A.">
        <title>A Catalog of Tens of Thousands of Viruses from Human Metagenomes Reveals Hidden Associations with Chronic Diseases.</title>
        <authorList>
            <person name="Tisza M.J."/>
            <person name="Buck C.B."/>
        </authorList>
    </citation>
    <scope>NUCLEOTIDE SEQUENCE</scope>
    <source>
        <strain evidence="1">CtMsr1</strain>
    </source>
</reference>
<name>A0A8S5LV85_9CAUD</name>
<sequence>MLSPLNAILNMAQSNPNIANNPQAQAMLNVVKSGDAQKGEEIARNLCNTMGITPEEATKQAANFFNIPH</sequence>
<proteinExistence type="predicted"/>
<organism evidence="1">
    <name type="scientific">Siphoviridae sp. ctMsr1</name>
    <dbReference type="NCBI Taxonomy" id="2826264"/>
    <lineage>
        <taxon>Viruses</taxon>
        <taxon>Duplodnaviria</taxon>
        <taxon>Heunggongvirae</taxon>
        <taxon>Uroviricota</taxon>
        <taxon>Caudoviricetes</taxon>
    </lineage>
</organism>